<feature type="signal peptide" evidence="1">
    <location>
        <begin position="1"/>
        <end position="44"/>
    </location>
</feature>
<reference evidence="2 3" key="1">
    <citation type="submission" date="2005-09" db="EMBL/GenBank/DDBJ databases">
        <authorList>
            <person name="Mural R.J."/>
            <person name="Li P.W."/>
            <person name="Adams M.D."/>
            <person name="Amanatides P.G."/>
            <person name="Baden-Tillson H."/>
            <person name="Barnstead M."/>
            <person name="Chin S.H."/>
            <person name="Dew I."/>
            <person name="Evans C.A."/>
            <person name="Ferriera S."/>
            <person name="Flanigan M."/>
            <person name="Fosler C."/>
            <person name="Glodek A."/>
            <person name="Gu Z."/>
            <person name="Holt R.A."/>
            <person name="Jennings D."/>
            <person name="Kraft C.L."/>
            <person name="Lu F."/>
            <person name="Nguyen T."/>
            <person name="Nusskern D.R."/>
            <person name="Pfannkoch C.M."/>
            <person name="Sitter C."/>
            <person name="Sutton G.G."/>
            <person name="Venter J.C."/>
            <person name="Wang Z."/>
            <person name="Woodage T."/>
            <person name="Zheng X.H."/>
            <person name="Zhong F."/>
        </authorList>
    </citation>
    <scope>NUCLEOTIDE SEQUENCE [LARGE SCALE GENOMIC DNA]</scope>
    <source>
        <strain>BN</strain>
        <strain evidence="3">Sprague-Dawley</strain>
    </source>
</reference>
<dbReference type="EMBL" id="CH474015">
    <property type="protein sequence ID" value="EDL85711.1"/>
    <property type="molecule type" value="Genomic_DNA"/>
</dbReference>
<feature type="chain" id="PRO_5039947203" evidence="1">
    <location>
        <begin position="45"/>
        <end position="85"/>
    </location>
</feature>
<evidence type="ECO:0000256" key="1">
    <source>
        <dbReference type="SAM" id="SignalP"/>
    </source>
</evidence>
<organism evidence="2 3">
    <name type="scientific">Rattus norvegicus</name>
    <name type="common">Rat</name>
    <dbReference type="NCBI Taxonomy" id="10116"/>
    <lineage>
        <taxon>Eukaryota</taxon>
        <taxon>Metazoa</taxon>
        <taxon>Chordata</taxon>
        <taxon>Craniata</taxon>
        <taxon>Vertebrata</taxon>
        <taxon>Euteleostomi</taxon>
        <taxon>Mammalia</taxon>
        <taxon>Eutheria</taxon>
        <taxon>Euarchontoglires</taxon>
        <taxon>Glires</taxon>
        <taxon>Rodentia</taxon>
        <taxon>Myomorpha</taxon>
        <taxon>Muroidea</taxon>
        <taxon>Muridae</taxon>
        <taxon>Murinae</taxon>
        <taxon>Rattus</taxon>
    </lineage>
</organism>
<dbReference type="AlphaFoldDB" id="A6K2Y9"/>
<sequence>MKNWKRWTVYSSARSSWQSWRRGCCRRSLRWLMLIGCLMMHLECRESGSRAEQMVPWLREAMAALRKSAQDVQKFMDAVNKRSSS</sequence>
<name>A6K2Y9_RAT</name>
<keyword evidence="1" id="KW-0732">Signal</keyword>
<protein>
    <submittedName>
        <fullName evidence="2">RCG52066</fullName>
    </submittedName>
</protein>
<evidence type="ECO:0000313" key="3">
    <source>
        <dbReference type="Proteomes" id="UP000234681"/>
    </source>
</evidence>
<proteinExistence type="predicted"/>
<gene>
    <name evidence="2" type="ORF">rCG_52066</name>
</gene>
<accession>A6K2Y9</accession>
<dbReference type="Proteomes" id="UP000234681">
    <property type="component" value="Chromosome 2"/>
</dbReference>
<evidence type="ECO:0000313" key="2">
    <source>
        <dbReference type="EMBL" id="EDL85711.1"/>
    </source>
</evidence>